<organism evidence="2 3">
    <name type="scientific">Mycena pura</name>
    <dbReference type="NCBI Taxonomy" id="153505"/>
    <lineage>
        <taxon>Eukaryota</taxon>
        <taxon>Fungi</taxon>
        <taxon>Dikarya</taxon>
        <taxon>Basidiomycota</taxon>
        <taxon>Agaricomycotina</taxon>
        <taxon>Agaricomycetes</taxon>
        <taxon>Agaricomycetidae</taxon>
        <taxon>Agaricales</taxon>
        <taxon>Marasmiineae</taxon>
        <taxon>Mycenaceae</taxon>
        <taxon>Mycena</taxon>
    </lineage>
</organism>
<dbReference type="InterPro" id="IPR015655">
    <property type="entry name" value="PP2C"/>
</dbReference>
<dbReference type="PANTHER" id="PTHR13832:SF792">
    <property type="entry name" value="GM14286P"/>
    <property type="match status" value="1"/>
</dbReference>
<evidence type="ECO:0000259" key="1">
    <source>
        <dbReference type="PROSITE" id="PS51746"/>
    </source>
</evidence>
<accession>A0AAD6YK68</accession>
<dbReference type="Proteomes" id="UP001219525">
    <property type="component" value="Unassembled WGS sequence"/>
</dbReference>
<dbReference type="Pfam" id="PF00481">
    <property type="entry name" value="PP2C"/>
    <property type="match status" value="1"/>
</dbReference>
<dbReference type="AlphaFoldDB" id="A0AAD6YK68"/>
<dbReference type="Gene3D" id="3.60.40.10">
    <property type="entry name" value="PPM-type phosphatase domain"/>
    <property type="match status" value="1"/>
</dbReference>
<dbReference type="PROSITE" id="PS51746">
    <property type="entry name" value="PPM_2"/>
    <property type="match status" value="1"/>
</dbReference>
<comment type="caution">
    <text evidence="2">The sequence shown here is derived from an EMBL/GenBank/DDBJ whole genome shotgun (WGS) entry which is preliminary data.</text>
</comment>
<protein>
    <submittedName>
        <fullName evidence="2">Phosphatase 2C-like domain-containing protein</fullName>
    </submittedName>
</protein>
<dbReference type="EMBL" id="JARJCW010000008">
    <property type="protein sequence ID" value="KAJ7221439.1"/>
    <property type="molecule type" value="Genomic_DNA"/>
</dbReference>
<gene>
    <name evidence="2" type="ORF">GGX14DRAFT_669729</name>
</gene>
<dbReference type="InterPro" id="IPR001932">
    <property type="entry name" value="PPM-type_phosphatase-like_dom"/>
</dbReference>
<keyword evidence="3" id="KW-1185">Reference proteome</keyword>
<reference evidence="2" key="1">
    <citation type="submission" date="2023-03" db="EMBL/GenBank/DDBJ databases">
        <title>Massive genome expansion in bonnet fungi (Mycena s.s.) driven by repeated elements and novel gene families across ecological guilds.</title>
        <authorList>
            <consortium name="Lawrence Berkeley National Laboratory"/>
            <person name="Harder C.B."/>
            <person name="Miyauchi S."/>
            <person name="Viragh M."/>
            <person name="Kuo A."/>
            <person name="Thoen E."/>
            <person name="Andreopoulos B."/>
            <person name="Lu D."/>
            <person name="Skrede I."/>
            <person name="Drula E."/>
            <person name="Henrissat B."/>
            <person name="Morin E."/>
            <person name="Kohler A."/>
            <person name="Barry K."/>
            <person name="LaButti K."/>
            <person name="Morin E."/>
            <person name="Salamov A."/>
            <person name="Lipzen A."/>
            <person name="Mereny Z."/>
            <person name="Hegedus B."/>
            <person name="Baldrian P."/>
            <person name="Stursova M."/>
            <person name="Weitz H."/>
            <person name="Taylor A."/>
            <person name="Grigoriev I.V."/>
            <person name="Nagy L.G."/>
            <person name="Martin F."/>
            <person name="Kauserud H."/>
        </authorList>
    </citation>
    <scope>NUCLEOTIDE SEQUENCE</scope>
    <source>
        <strain evidence="2">9144</strain>
    </source>
</reference>
<name>A0AAD6YK68_9AGAR</name>
<evidence type="ECO:0000313" key="2">
    <source>
        <dbReference type="EMBL" id="KAJ7221439.1"/>
    </source>
</evidence>
<dbReference type="PANTHER" id="PTHR13832">
    <property type="entry name" value="PROTEIN PHOSPHATASE 2C"/>
    <property type="match status" value="1"/>
</dbReference>
<proteinExistence type="predicted"/>
<feature type="domain" description="PPM-type phosphatase" evidence="1">
    <location>
        <begin position="61"/>
        <end position="443"/>
    </location>
</feature>
<dbReference type="InterPro" id="IPR036457">
    <property type="entry name" value="PPM-type-like_dom_sf"/>
</dbReference>
<dbReference type="GO" id="GO:0004741">
    <property type="term" value="F:[pyruvate dehydrogenase (acetyl-transferring)]-phosphatase activity"/>
    <property type="evidence" value="ECO:0007669"/>
    <property type="project" value="TreeGrafter"/>
</dbReference>
<evidence type="ECO:0000313" key="3">
    <source>
        <dbReference type="Proteomes" id="UP001219525"/>
    </source>
</evidence>
<dbReference type="CDD" id="cd00143">
    <property type="entry name" value="PP2Cc"/>
    <property type="match status" value="1"/>
</dbReference>
<dbReference type="GO" id="GO:0005739">
    <property type="term" value="C:mitochondrion"/>
    <property type="evidence" value="ECO:0007669"/>
    <property type="project" value="TreeGrafter"/>
</dbReference>
<dbReference type="SMART" id="SM00332">
    <property type="entry name" value="PP2Cc"/>
    <property type="match status" value="1"/>
</dbReference>
<sequence length="444" mass="49508">MASRFTSFARIRAISPTSRLVLGFSGTLGLYYTSKLRGIHADANATSMRVERSNVRPQKGIYRVDSVCWPANFPCEDHLSSLFINPFAWSFWSVYDGHVGPQAARHLDTHLLPNLVEKLADLYTQKKNPEKDSIHSIIKNVFLDLDDEMVNKSAQFLRDQPEGAPIKSMAASVLQAALSGSCALVAFYEANLRRLHVSVVGDSRAVLGRRRQTADGKTVYDVRVLSVDQTAKNPAEVARVTAAHPDEPQLADTQRGRFLGWGITRAFGNGVMKWSRELQTWMADNVLGDRPRETCKTPPYFTAEPEITTTDVQPGDFMIMASDGLWDCLSNEEAVGLVGLWLERKGNSNSSNSFWDAGLDFFSEENVVDRGELPVELKDEVTHYRRSWNAQKQFVNVDLNVARHLARNALGGASKDLHVALMSTPAPRARHIRDDISAVVVFFE</sequence>
<dbReference type="SUPFAM" id="SSF81606">
    <property type="entry name" value="PP2C-like"/>
    <property type="match status" value="1"/>
</dbReference>